<evidence type="ECO:0000256" key="2">
    <source>
        <dbReference type="SAM" id="SignalP"/>
    </source>
</evidence>
<organism evidence="3 4">
    <name type="scientific">Hymenobacter monticola</name>
    <dbReference type="NCBI Taxonomy" id="1705399"/>
    <lineage>
        <taxon>Bacteria</taxon>
        <taxon>Pseudomonadati</taxon>
        <taxon>Bacteroidota</taxon>
        <taxon>Cytophagia</taxon>
        <taxon>Cytophagales</taxon>
        <taxon>Hymenobacteraceae</taxon>
        <taxon>Hymenobacter</taxon>
    </lineage>
</organism>
<keyword evidence="4" id="KW-1185">Reference proteome</keyword>
<sequence>MKPRLLNFRGLLWLLPLLLLAVGARAQTPVVRVTVVPLPPYSTHLSDYADQPNRLLVTLSNTSRQAVSLQLAGSITGDNGVSARTRPDARSPRPVNLAALQTRQLDADELGQLFDENMLTYTGVTVQEIVRGNGLPEGTYTICVKAMDYATGRLLSAEAPVGCSRPFALRSLEAPYIIRPLADENIRPNAPQNIVFTWSRPAGAPVTTEYELRIVEMSDSRRNPNDAFLAGTVPPLFERTVSGATVLLYGPGEPALIQGRRYAFAVTARDTRNRTVFRNNGRSEVQTFVYGTVPAGAPATASTPTKPVKTVKPGDVKTTLPMTTIKGRLVWGFRASEEKSGPSWATTTPTAVFDETNGAVATVLADPSYGPGGAGILAGGATHAKAGSHGPTGTGNTPSGGNGSVGGILGSSSSSGSSTGSFSGGGVGNSTFGTFGGGSGSSSGSGGNSGGSGGSSSGGLLSATIPNPQNALNNGGSASGVASVLGGGVTLGAGFGGASGSYSTPGQLGQIGAALKQQMPQFMGSQRYPLSKTKVRLVFDYKPIAPNQPGYSDKTLNATKSVVLGLGTTNANGEFSISYMNPGQFDEAGGLAVLTGSKTKTITAIRVEVDNPRFYSEPVPFAVPEPKNGEYDLGDVACMANSYRLKVQLTDGKNPITKGVKVELLRPTNWYVNSAYARPEGQLPEGKRPAEDFFVNLTKITEVPSIGADFTRLLANVGSVDDEYIVRITGEGYQMSITTLKVQPPAGPASDGVLTVTKSYTLTPMPPVVQGRVLRKQDNSPLQGATVRLYRGPMSKPDQQLSTETDAKGHFSIALKGSSMQEWTLLVTGTGVASNYEEKHLKLLKTGPAGIVNRDPILIDATQYPLAGRVVSDEGGSGVAAAALQWRSGGAPFTADDQGRFLALHQSGPDTLLVTKLGYQPRKVPVFVEGDGKTKSGKKSKGAGTYDVSTPEGLQQAAVGLSGVVQGFPSMQPGNLSSSSGSGNSGNGKKDKNKGGNAASTVPVTASIGTQYNPMPGLSADLTNSYVDLLQGAGVGKGVPVGEGQDLGLITLTKSVGRLLVTVLDSASKKPLANAEVSFMDASPALSATANASGRAFFGKAPGGPVTVRVAGAAGSAVAYVPSLTDVTVASNGDTTRLSVRLAPGTRVGGSVTSGGTAVAGAKIRVQGRPELEATTSTAGTYELVGVPAGQWTLEATKSGLVGQSKTQEFAAGANATLDFALTGAGFAIDKLLGFPIEIKEGGLKMEADTTLTGAFVSLPGNPVFEAAPGATLAFTKVAVRLDKSGVLRPKGQTFVQTDAPELSLKAFKFLPIRLKAATGLRVLMLADNPGLGKLVGQPEIDFGPLNGALGWAFPAGTTQYLSDVAGTGPVPDLPVLVAGTPTLPTSLRLRAAGSSASLTLYGFKATIDLQKSSVGTDGLHLSGDVQLSGIPGLGTTKVGMPELWLSTSGEIKKADLSFSPAPSVSLGPWGLTLSSGALSEQGFSLGGKLKLAVPGSAPSEVTFSKLTIGASMLYGGSFTLPSGGLDVLKLAKFKPVAGSPISFGQEPGGGAYILSGGAVTSLELLKKELTIKSFAVTSAGKFSAEVPLDYDVSFAGIATLKLTTLKFNTIGELGIDVGGGVQLDLPLVKAEAGGIKYRPGKSPSVNKIGLHFPLAGIGELGGKIEFLNSGFAGQLGFNVVGALKADASFKYQKVAGDTQFSTYLLASTPPIPVGPGVLLTGLGGGFEYKYKKVTSVTMSGIIGLGGDAGLALNPLSVTVASGPVISGTANLTVATQKFANASLLLDFPNQLAAVEIKANYSPVPLVSTATAGAKVVISGRQYDTYWMMGVYANAKMLGLLDVNANVLTAWNMNRDKHPEHAAYTQFINPAYLTNGNTVNGAHLLGSTFFGRTKENAWSRSFADIASGKVWFYNSASVNLDANFKSNAYGLGIASGWGGGADISIAGKSIAGADVGAEYAVHGGYNNAEGWNFDGKAGAHLTAWFGDCSAACANKICWGGCFDPCWPIPFADACDVCPIPVGGKVCVHPGITMSYKSKTGAVDVGLDL</sequence>
<feature type="compositionally biased region" description="Low complexity" evidence="1">
    <location>
        <begin position="410"/>
        <end position="421"/>
    </location>
</feature>
<feature type="signal peptide" evidence="2">
    <location>
        <begin position="1"/>
        <end position="26"/>
    </location>
</feature>
<evidence type="ECO:0000256" key="1">
    <source>
        <dbReference type="SAM" id="MobiDB-lite"/>
    </source>
</evidence>
<accession>A0ABY4B701</accession>
<feature type="compositionally biased region" description="Gly residues" evidence="1">
    <location>
        <begin position="438"/>
        <end position="457"/>
    </location>
</feature>
<dbReference type="InterPro" id="IPR013784">
    <property type="entry name" value="Carb-bd-like_fold"/>
</dbReference>
<evidence type="ECO:0008006" key="5">
    <source>
        <dbReference type="Google" id="ProtNLM"/>
    </source>
</evidence>
<dbReference type="SUPFAM" id="SSF49464">
    <property type="entry name" value="Carboxypeptidase regulatory domain-like"/>
    <property type="match status" value="1"/>
</dbReference>
<dbReference type="InterPro" id="IPR008969">
    <property type="entry name" value="CarboxyPept-like_regulatory"/>
</dbReference>
<protein>
    <recommendedName>
        <fullName evidence="5">T9SS C-terminal target domain-containing protein</fullName>
    </recommendedName>
</protein>
<dbReference type="RefSeq" id="WP_243514060.1">
    <property type="nucleotide sequence ID" value="NZ_CP094534.1"/>
</dbReference>
<feature type="region of interest" description="Disordered" evidence="1">
    <location>
        <begin position="928"/>
        <end position="949"/>
    </location>
</feature>
<dbReference type="Pfam" id="PF13620">
    <property type="entry name" value="CarboxypepD_reg"/>
    <property type="match status" value="1"/>
</dbReference>
<keyword evidence="2" id="KW-0732">Signal</keyword>
<feature type="region of interest" description="Disordered" evidence="1">
    <location>
        <begin position="438"/>
        <end position="468"/>
    </location>
</feature>
<dbReference type="Gene3D" id="2.60.40.1120">
    <property type="entry name" value="Carboxypeptidase-like, regulatory domain"/>
    <property type="match status" value="2"/>
</dbReference>
<evidence type="ECO:0000313" key="3">
    <source>
        <dbReference type="EMBL" id="UOE33791.1"/>
    </source>
</evidence>
<feature type="chain" id="PRO_5046603805" description="T9SS C-terminal target domain-containing protein" evidence="2">
    <location>
        <begin position="27"/>
        <end position="2048"/>
    </location>
</feature>
<reference evidence="3 4" key="1">
    <citation type="submission" date="2022-03" db="EMBL/GenBank/DDBJ databases">
        <title>Hymenobactersp. isolated from the air.</title>
        <authorList>
            <person name="Won M."/>
            <person name="Kwon S.-W."/>
        </authorList>
    </citation>
    <scope>NUCLEOTIDE SEQUENCE [LARGE SCALE GENOMIC DNA]</scope>
    <source>
        <strain evidence="3 4">KACC 22596</strain>
    </source>
</reference>
<name>A0ABY4B701_9BACT</name>
<dbReference type="Proteomes" id="UP000831390">
    <property type="component" value="Chromosome"/>
</dbReference>
<proteinExistence type="predicted"/>
<dbReference type="SUPFAM" id="SSF49452">
    <property type="entry name" value="Starch-binding domain-like"/>
    <property type="match status" value="1"/>
</dbReference>
<gene>
    <name evidence="3" type="ORF">MTP16_22090</name>
</gene>
<feature type="region of interest" description="Disordered" evidence="1">
    <location>
        <begin position="970"/>
        <end position="1001"/>
    </location>
</feature>
<evidence type="ECO:0000313" key="4">
    <source>
        <dbReference type="Proteomes" id="UP000831390"/>
    </source>
</evidence>
<feature type="region of interest" description="Disordered" evidence="1">
    <location>
        <begin position="382"/>
        <end position="423"/>
    </location>
</feature>
<feature type="compositionally biased region" description="Gly residues" evidence="1">
    <location>
        <begin position="390"/>
        <end position="409"/>
    </location>
</feature>
<dbReference type="EMBL" id="CP094534">
    <property type="protein sequence ID" value="UOE33791.1"/>
    <property type="molecule type" value="Genomic_DNA"/>
</dbReference>